<evidence type="ECO:0000256" key="1">
    <source>
        <dbReference type="SAM" id="Phobius"/>
    </source>
</evidence>
<reference evidence="2" key="1">
    <citation type="submission" date="2019-12" db="EMBL/GenBank/DDBJ databases">
        <title>Genome sequencing and annotation of Brassica cretica.</title>
        <authorList>
            <person name="Studholme D.J."/>
            <person name="Sarris P.F."/>
        </authorList>
    </citation>
    <scope>NUCLEOTIDE SEQUENCE</scope>
    <source>
        <strain evidence="2">PFS-001/15</strain>
        <tissue evidence="2">Leaf</tissue>
    </source>
</reference>
<evidence type="ECO:0000313" key="3">
    <source>
        <dbReference type="Proteomes" id="UP000712281"/>
    </source>
</evidence>
<dbReference type="Proteomes" id="UP000712281">
    <property type="component" value="Unassembled WGS sequence"/>
</dbReference>
<sequence length="273" mass="31102">MKDEHFGSAVYVLVASGTLIGLAASNFAIISSDAPSFAVVLNFLLPLAVPLLLFRADLRRVVQSTGKLLLAFLIGSTKNQTCLCTSTRDVYFLTVPLFLFRADLRRVVQSTGKLLLAFLIGSTKNQTCLCTSTRDVYFLMSLVNHFQELQFVLVLVIDGFERVKSRTEVRTEVKFWEWKNQVKFVCLFPETNEDSQETLSFLKATQFERRALSACEDNLWFSKEVVHLTVDESQHSSRVFRFSSWEKVQDTLEKSNVNLSSSKYFERDGVLFE</sequence>
<dbReference type="PANTHER" id="PTHR34289">
    <property type="entry name" value="PROTEIN, PUTATIVE (DUF819)-RELATED"/>
    <property type="match status" value="1"/>
</dbReference>
<feature type="transmembrane region" description="Helical" evidence="1">
    <location>
        <begin position="36"/>
        <end position="54"/>
    </location>
</feature>
<dbReference type="Pfam" id="PF05684">
    <property type="entry name" value="DUF819"/>
    <property type="match status" value="2"/>
</dbReference>
<accession>A0A8S9FSX8</accession>
<gene>
    <name evidence="2" type="ORF">F2Q68_00020092</name>
</gene>
<proteinExistence type="predicted"/>
<protein>
    <submittedName>
        <fullName evidence="2">Uncharacterized protein</fullName>
    </submittedName>
</protein>
<keyword evidence="1" id="KW-0812">Transmembrane</keyword>
<feature type="transmembrane region" description="Helical" evidence="1">
    <location>
        <begin position="9"/>
        <end position="30"/>
    </location>
</feature>
<dbReference type="PANTHER" id="PTHR34289:SF3">
    <property type="entry name" value="PROTEIN, PUTATIVE (DUF819)-RELATED"/>
    <property type="match status" value="1"/>
</dbReference>
<evidence type="ECO:0000313" key="2">
    <source>
        <dbReference type="EMBL" id="KAF2536800.1"/>
    </source>
</evidence>
<name>A0A8S9FSX8_BRACR</name>
<dbReference type="AlphaFoldDB" id="A0A8S9FSX8"/>
<comment type="caution">
    <text evidence="2">The sequence shown here is derived from an EMBL/GenBank/DDBJ whole genome shotgun (WGS) entry which is preliminary data.</text>
</comment>
<organism evidence="2 3">
    <name type="scientific">Brassica cretica</name>
    <name type="common">Mustard</name>
    <dbReference type="NCBI Taxonomy" id="69181"/>
    <lineage>
        <taxon>Eukaryota</taxon>
        <taxon>Viridiplantae</taxon>
        <taxon>Streptophyta</taxon>
        <taxon>Embryophyta</taxon>
        <taxon>Tracheophyta</taxon>
        <taxon>Spermatophyta</taxon>
        <taxon>Magnoliopsida</taxon>
        <taxon>eudicotyledons</taxon>
        <taxon>Gunneridae</taxon>
        <taxon>Pentapetalae</taxon>
        <taxon>rosids</taxon>
        <taxon>malvids</taxon>
        <taxon>Brassicales</taxon>
        <taxon>Brassicaceae</taxon>
        <taxon>Brassiceae</taxon>
        <taxon>Brassica</taxon>
    </lineage>
</organism>
<dbReference type="EMBL" id="QGKW02002228">
    <property type="protein sequence ID" value="KAF2536800.1"/>
    <property type="molecule type" value="Genomic_DNA"/>
</dbReference>
<keyword evidence="1" id="KW-1133">Transmembrane helix</keyword>
<keyword evidence="1" id="KW-0472">Membrane</keyword>
<dbReference type="InterPro" id="IPR008537">
    <property type="entry name" value="DUF819"/>
</dbReference>